<dbReference type="Gene3D" id="3.40.190.10">
    <property type="entry name" value="Periplasmic binding protein-like II"/>
    <property type="match status" value="2"/>
</dbReference>
<sequence>MKKKVLAALLCAAMVATSLVGCGGSDGKESGKKDGESELSGELVIALWDNRTMELFESLDLEGRFQELYPDVTLEFEKLKDDTEYWNAMKMRAAANQLPDVMFNKTFTLSRFKEYLVDISDLKAVEDNKVASGYAVDDKILGIPLTMSSEYVYYWKDMFKEAGVEVPDTWAELEEVSKKLQDYYGKDNGDYMAFAIGGKDEWTTYPFAEFMPSLISGNGQNWNTMAGQDEPFAEGTDVNTAFKKIDSLFSSGVFGKDPLGLSNDQAYNLFATKQSSIIAAGARALKSFKDTAESTDELGTFYLPVRDDESEPFRTVTQGDLFLSVTSHCENPELAKAFVEFCFSEDWYPDHIKSIPDDSASKTFTKEKDPILAQADELQPEAEIVMYDGGGDDFQALVAETTFDYKKLGAQMLIPDFDLDEALNELNTKWKAAREKLEIK</sequence>
<dbReference type="KEGG" id="bhan:CGC63_00285"/>
<comment type="caution">
    <text evidence="7">The sequence shown here is derived from an EMBL/GenBank/DDBJ whole genome shotgun (WGS) entry which is preliminary data.</text>
</comment>
<name>C9L8X0_BLAHA</name>
<organism evidence="7 8">
    <name type="scientific">Blautia hansenii DSM 20583</name>
    <dbReference type="NCBI Taxonomy" id="537007"/>
    <lineage>
        <taxon>Bacteria</taxon>
        <taxon>Bacillati</taxon>
        <taxon>Bacillota</taxon>
        <taxon>Clostridia</taxon>
        <taxon>Lachnospirales</taxon>
        <taxon>Lachnospiraceae</taxon>
        <taxon>Blautia</taxon>
    </lineage>
</organism>
<reference evidence="7" key="1">
    <citation type="submission" date="2009-09" db="EMBL/GenBank/DDBJ databases">
        <authorList>
            <person name="Weinstock G."/>
            <person name="Sodergren E."/>
            <person name="Clifton S."/>
            <person name="Fulton L."/>
            <person name="Fulton B."/>
            <person name="Courtney L."/>
            <person name="Fronick C."/>
            <person name="Harrison M."/>
            <person name="Strong C."/>
            <person name="Farmer C."/>
            <person name="Delahaunty K."/>
            <person name="Markovic C."/>
            <person name="Hall O."/>
            <person name="Minx P."/>
            <person name="Tomlinson C."/>
            <person name="Mitreva M."/>
            <person name="Nelson J."/>
            <person name="Hou S."/>
            <person name="Wollam A."/>
            <person name="Pepin K.H."/>
            <person name="Johnson M."/>
            <person name="Bhonagiri V."/>
            <person name="Nash W.E."/>
            <person name="Warren W."/>
            <person name="Chinwalla A."/>
            <person name="Mardis E.R."/>
            <person name="Wilson R.K."/>
        </authorList>
    </citation>
    <scope>NUCLEOTIDE SEQUENCE [LARGE SCALE GENOMIC DNA]</scope>
    <source>
        <strain evidence="7">DSM 20583</strain>
    </source>
</reference>
<dbReference type="SUPFAM" id="SSF53850">
    <property type="entry name" value="Periplasmic binding protein-like II"/>
    <property type="match status" value="1"/>
</dbReference>
<evidence type="ECO:0000256" key="4">
    <source>
        <dbReference type="ARBA" id="ARBA00023139"/>
    </source>
</evidence>
<keyword evidence="5" id="KW-0449">Lipoprotein</keyword>
<accession>C9L8X0</accession>
<dbReference type="AlphaFoldDB" id="C9L8X0"/>
<dbReference type="PANTHER" id="PTHR43649">
    <property type="entry name" value="ARABINOSE-BINDING PROTEIN-RELATED"/>
    <property type="match status" value="1"/>
</dbReference>
<protein>
    <submittedName>
        <fullName evidence="7">ABC transporter, solute-binding protein</fullName>
    </submittedName>
</protein>
<keyword evidence="4" id="KW-0564">Palmitate</keyword>
<keyword evidence="2 6" id="KW-0732">Signal</keyword>
<dbReference type="PANTHER" id="PTHR43649:SF33">
    <property type="entry name" value="POLYGALACTURONAN_RHAMNOGALACTURONAN-BINDING PROTEIN YTCQ"/>
    <property type="match status" value="1"/>
</dbReference>
<feature type="chain" id="PRO_5038572779" evidence="6">
    <location>
        <begin position="22"/>
        <end position="440"/>
    </location>
</feature>
<keyword evidence="1" id="KW-1003">Cell membrane</keyword>
<evidence type="ECO:0000313" key="8">
    <source>
        <dbReference type="Proteomes" id="UP000003755"/>
    </source>
</evidence>
<evidence type="ECO:0000256" key="3">
    <source>
        <dbReference type="ARBA" id="ARBA00023136"/>
    </source>
</evidence>
<dbReference type="InterPro" id="IPR006059">
    <property type="entry name" value="SBP"/>
</dbReference>
<dbReference type="EMBL" id="ABYU02000021">
    <property type="protein sequence ID" value="EEX21420.1"/>
    <property type="molecule type" value="Genomic_DNA"/>
</dbReference>
<dbReference type="Proteomes" id="UP000003755">
    <property type="component" value="Unassembled WGS sequence"/>
</dbReference>
<evidence type="ECO:0000256" key="5">
    <source>
        <dbReference type="ARBA" id="ARBA00023288"/>
    </source>
</evidence>
<dbReference type="InterPro" id="IPR050490">
    <property type="entry name" value="Bact_solute-bd_prot1"/>
</dbReference>
<proteinExistence type="predicted"/>
<evidence type="ECO:0000256" key="2">
    <source>
        <dbReference type="ARBA" id="ARBA00022729"/>
    </source>
</evidence>
<evidence type="ECO:0000256" key="6">
    <source>
        <dbReference type="SAM" id="SignalP"/>
    </source>
</evidence>
<evidence type="ECO:0000256" key="1">
    <source>
        <dbReference type="ARBA" id="ARBA00022475"/>
    </source>
</evidence>
<evidence type="ECO:0000313" key="7">
    <source>
        <dbReference type="EMBL" id="EEX21420.1"/>
    </source>
</evidence>
<dbReference type="STRING" id="537007.BLAHAN_05842"/>
<gene>
    <name evidence="7" type="ORF">BLAHAN_05842</name>
</gene>
<dbReference type="PROSITE" id="PS51257">
    <property type="entry name" value="PROKAR_LIPOPROTEIN"/>
    <property type="match status" value="1"/>
</dbReference>
<dbReference type="RefSeq" id="WP_003021674.1">
    <property type="nucleotide sequence ID" value="NZ_CP022413.2"/>
</dbReference>
<dbReference type="HOGENOM" id="CLU_642049_0_0_9"/>
<keyword evidence="8" id="KW-1185">Reference proteome</keyword>
<feature type="signal peptide" evidence="6">
    <location>
        <begin position="1"/>
        <end position="21"/>
    </location>
</feature>
<keyword evidence="3" id="KW-0472">Membrane</keyword>
<dbReference type="Pfam" id="PF13416">
    <property type="entry name" value="SBP_bac_8"/>
    <property type="match status" value="1"/>
</dbReference>
<dbReference type="eggNOG" id="COG1653">
    <property type="taxonomic scope" value="Bacteria"/>
</dbReference>